<accession>A0A498HG13</accession>
<protein>
    <recommendedName>
        <fullName evidence="2">SET domain-containing protein</fullName>
    </recommendedName>
</protein>
<organism evidence="3 4">
    <name type="scientific">Malus domestica</name>
    <name type="common">Apple</name>
    <name type="synonym">Pyrus malus</name>
    <dbReference type="NCBI Taxonomy" id="3750"/>
    <lineage>
        <taxon>Eukaryota</taxon>
        <taxon>Viridiplantae</taxon>
        <taxon>Streptophyta</taxon>
        <taxon>Embryophyta</taxon>
        <taxon>Tracheophyta</taxon>
        <taxon>Spermatophyta</taxon>
        <taxon>Magnoliopsida</taxon>
        <taxon>eudicotyledons</taxon>
        <taxon>Gunneridae</taxon>
        <taxon>Pentapetalae</taxon>
        <taxon>rosids</taxon>
        <taxon>fabids</taxon>
        <taxon>Rosales</taxon>
        <taxon>Rosaceae</taxon>
        <taxon>Amygdaloideae</taxon>
        <taxon>Maleae</taxon>
        <taxon>Malus</taxon>
    </lineage>
</organism>
<evidence type="ECO:0000313" key="4">
    <source>
        <dbReference type="Proteomes" id="UP000290289"/>
    </source>
</evidence>
<comment type="caution">
    <text evidence="3">The sequence shown here is derived from an EMBL/GenBank/DDBJ whole genome shotgun (WGS) entry which is preliminary data.</text>
</comment>
<dbReference type="InterPro" id="IPR011990">
    <property type="entry name" value="TPR-like_helical_dom_sf"/>
</dbReference>
<dbReference type="Proteomes" id="UP000290289">
    <property type="component" value="Chromosome 16"/>
</dbReference>
<proteinExistence type="predicted"/>
<dbReference type="Pfam" id="PF00856">
    <property type="entry name" value="SET"/>
    <property type="match status" value="1"/>
</dbReference>
<evidence type="ECO:0000259" key="2">
    <source>
        <dbReference type="PROSITE" id="PS50280"/>
    </source>
</evidence>
<dbReference type="PANTHER" id="PTHR47643">
    <property type="entry name" value="TPR DOMAIN PROTEIN (AFU_ORTHOLOGUE AFUA_5G12710)"/>
    <property type="match status" value="1"/>
</dbReference>
<reference evidence="3 4" key="1">
    <citation type="submission" date="2018-10" db="EMBL/GenBank/DDBJ databases">
        <title>A high-quality apple genome assembly.</title>
        <authorList>
            <person name="Hu J."/>
        </authorList>
    </citation>
    <scope>NUCLEOTIDE SEQUENCE [LARGE SCALE GENOMIC DNA]</scope>
    <source>
        <strain evidence="4">cv. HFTH1</strain>
        <tissue evidence="3">Young leaf</tissue>
    </source>
</reference>
<dbReference type="SMART" id="SM00317">
    <property type="entry name" value="SET"/>
    <property type="match status" value="1"/>
</dbReference>
<evidence type="ECO:0000256" key="1">
    <source>
        <dbReference type="SAM" id="Coils"/>
    </source>
</evidence>
<dbReference type="SUPFAM" id="SSF82199">
    <property type="entry name" value="SET domain"/>
    <property type="match status" value="1"/>
</dbReference>
<dbReference type="Gene3D" id="2.170.270.10">
    <property type="entry name" value="SET domain"/>
    <property type="match status" value="1"/>
</dbReference>
<keyword evidence="4" id="KW-1185">Reference proteome</keyword>
<sequence length="715" mass="80443">MADSISSVCNLAVLDKLSDDSINEILESYSGFCAATDTLLTGAGDLSAGQQIVSHVHGLCKHGLESLLRDYFLGALERTFEKNGALKFWRHFEAYDGDGSIEEEVFYNALEEIAMEKQYQEKCLLILVHALQSYNQGSHDSDDYRAQLFAKYQLSVSSGTETLINPNRIENTEMREETEQQDQLAMAAAEEQLQQLRSKATELFLREEWQESVQAYSHFINLCRSHISNTLQNPDPDHLPKLRKSLCLALSNRAEARSRLRDFAEALRDCDRALEIGRAHFKTLVCKGKILLNLNRYSMALNCFRTAQLDPQANGSSVDLDGYLQKSKKLELMSRTGAFDLSEWVVNGFRGKPLEPAEYIGAVQIKKSEIRGRGLFATKNIDVGTLMLVTKAVAIERGILPGQELDENAQLLMWKNFTEKVMDSMAKCSRIRDLISTLSSGEDEDELEVPEINRFKPEAEHNGGCHNENELDASRILSILDVNSLVEGGISTKILGKNSDYYGVGLWVLASFINHSCVPNARRMHIGDHVMVHASRDVKAGEEITFAYFDVLSPLGKRNESCKTWGFRCNCKRCKFEKKLYSREDVREIEMGLERRMEAGAAVYKLEEGMRRWMVKEREKGYLRASFWDACSQVYGTEKSAKGWGRRIPPMETVVDSVVQAVGSDERVLRMVAEKLKRGGGGMLEMERALKLGRGVYGKVVKKQAMKSLVGLGIP</sequence>
<dbReference type="CDD" id="cd20071">
    <property type="entry name" value="SET_SMYD"/>
    <property type="match status" value="1"/>
</dbReference>
<dbReference type="InterPro" id="IPR053209">
    <property type="entry name" value="Gramillin-biosynth_MTr"/>
</dbReference>
<dbReference type="EMBL" id="RDQH01000342">
    <property type="protein sequence ID" value="RXH69949.1"/>
    <property type="molecule type" value="Genomic_DNA"/>
</dbReference>
<dbReference type="Gene3D" id="1.25.40.10">
    <property type="entry name" value="Tetratricopeptide repeat domain"/>
    <property type="match status" value="1"/>
</dbReference>
<keyword evidence="1" id="KW-0175">Coiled coil</keyword>
<dbReference type="InterPro" id="IPR001214">
    <property type="entry name" value="SET_dom"/>
</dbReference>
<dbReference type="AlphaFoldDB" id="A0A498HG13"/>
<dbReference type="InterPro" id="IPR046341">
    <property type="entry name" value="SET_dom_sf"/>
</dbReference>
<dbReference type="SUPFAM" id="SSF48452">
    <property type="entry name" value="TPR-like"/>
    <property type="match status" value="1"/>
</dbReference>
<dbReference type="InterPro" id="IPR019734">
    <property type="entry name" value="TPR_rpt"/>
</dbReference>
<feature type="domain" description="SET" evidence="2">
    <location>
        <begin position="361"/>
        <end position="549"/>
    </location>
</feature>
<evidence type="ECO:0000313" key="3">
    <source>
        <dbReference type="EMBL" id="RXH69949.1"/>
    </source>
</evidence>
<dbReference type="STRING" id="3750.A0A498HG13"/>
<dbReference type="PANTHER" id="PTHR47643:SF2">
    <property type="entry name" value="TPR DOMAIN PROTEIN (AFU_ORTHOLOGUE AFUA_5G12710)"/>
    <property type="match status" value="1"/>
</dbReference>
<gene>
    <name evidence="3" type="ORF">DVH24_007205</name>
</gene>
<feature type="coiled-coil region" evidence="1">
    <location>
        <begin position="179"/>
        <end position="206"/>
    </location>
</feature>
<dbReference type="PROSITE" id="PS50280">
    <property type="entry name" value="SET"/>
    <property type="match status" value="1"/>
</dbReference>
<dbReference type="SMART" id="SM00028">
    <property type="entry name" value="TPR"/>
    <property type="match status" value="3"/>
</dbReference>
<name>A0A498HG13_MALDO</name>